<evidence type="ECO:0000313" key="3">
    <source>
        <dbReference type="Proteomes" id="UP001642484"/>
    </source>
</evidence>
<reference evidence="2 3" key="1">
    <citation type="submission" date="2024-02" db="EMBL/GenBank/DDBJ databases">
        <authorList>
            <person name="Chen Y."/>
            <person name="Shah S."/>
            <person name="Dougan E. K."/>
            <person name="Thang M."/>
            <person name="Chan C."/>
        </authorList>
    </citation>
    <scope>NUCLEOTIDE SEQUENCE [LARGE SCALE GENOMIC DNA]</scope>
</reference>
<dbReference type="Proteomes" id="UP001642484">
    <property type="component" value="Unassembled WGS sequence"/>
</dbReference>
<accession>A0ABP0M256</accession>
<dbReference type="EMBL" id="CAXAMN010015342">
    <property type="protein sequence ID" value="CAK9045569.1"/>
    <property type="molecule type" value="Genomic_DNA"/>
</dbReference>
<comment type="caution">
    <text evidence="2">The sequence shown here is derived from an EMBL/GenBank/DDBJ whole genome shotgun (WGS) entry which is preliminary data.</text>
</comment>
<feature type="region of interest" description="Disordered" evidence="1">
    <location>
        <begin position="108"/>
        <end position="174"/>
    </location>
</feature>
<feature type="non-terminal residue" evidence="2">
    <location>
        <position position="203"/>
    </location>
</feature>
<evidence type="ECO:0000313" key="2">
    <source>
        <dbReference type="EMBL" id="CAK9045569.1"/>
    </source>
</evidence>
<sequence length="203" mass="21151">MAELFDFELLDSAEDFVILGPDPMEQEVAAAETAQIAADQDEMAILADYVIPADKTPADLGAGLGGDGEWHHLSLLAGPCGGLCWTCEPYFGFSSYGIFCGASGPDTEIPSASPSETGALDGGDHSRDLAGASRPDTETHPDVSSSPVPASGALSLLGKQLPPVPSSTLRTSLDTEVPMEQRLQDPVTYSFAQDGNKGICFAM</sequence>
<protein>
    <submittedName>
        <fullName evidence="2">Uncharacterized protein</fullName>
    </submittedName>
</protein>
<name>A0ABP0M256_9DINO</name>
<proteinExistence type="predicted"/>
<keyword evidence="3" id="KW-1185">Reference proteome</keyword>
<evidence type="ECO:0000256" key="1">
    <source>
        <dbReference type="SAM" id="MobiDB-lite"/>
    </source>
</evidence>
<gene>
    <name evidence="2" type="ORF">CCMP2556_LOCUS23790</name>
</gene>
<organism evidence="2 3">
    <name type="scientific">Durusdinium trenchii</name>
    <dbReference type="NCBI Taxonomy" id="1381693"/>
    <lineage>
        <taxon>Eukaryota</taxon>
        <taxon>Sar</taxon>
        <taxon>Alveolata</taxon>
        <taxon>Dinophyceae</taxon>
        <taxon>Suessiales</taxon>
        <taxon>Symbiodiniaceae</taxon>
        <taxon>Durusdinium</taxon>
    </lineage>
</organism>